<feature type="domain" description="Major facilitator superfamily (MFS) profile" evidence="5">
    <location>
        <begin position="217"/>
        <end position="401"/>
    </location>
</feature>
<keyword evidence="1 4" id="KW-0812">Transmembrane</keyword>
<evidence type="ECO:0000256" key="1">
    <source>
        <dbReference type="ARBA" id="ARBA00022692"/>
    </source>
</evidence>
<dbReference type="Pfam" id="PF07690">
    <property type="entry name" value="MFS_1"/>
    <property type="match status" value="1"/>
</dbReference>
<feature type="transmembrane region" description="Helical" evidence="4">
    <location>
        <begin position="93"/>
        <end position="109"/>
    </location>
</feature>
<dbReference type="PANTHER" id="PTHR23534:SF1">
    <property type="entry name" value="MAJOR FACILITATOR SUPERFAMILY PROTEIN"/>
    <property type="match status" value="1"/>
</dbReference>
<keyword evidence="2 4" id="KW-1133">Transmembrane helix</keyword>
<dbReference type="SUPFAM" id="SSF103473">
    <property type="entry name" value="MFS general substrate transporter"/>
    <property type="match status" value="1"/>
</dbReference>
<dbReference type="RefSeq" id="WP_345065322.1">
    <property type="nucleotide sequence ID" value="NZ_BAABEX010000027.1"/>
</dbReference>
<dbReference type="PANTHER" id="PTHR23534">
    <property type="entry name" value="MFS PERMEASE"/>
    <property type="match status" value="1"/>
</dbReference>
<evidence type="ECO:0000259" key="5">
    <source>
        <dbReference type="PROSITE" id="PS50850"/>
    </source>
</evidence>
<organism evidence="6 7">
    <name type="scientific">Acidovorax lacteus</name>
    <dbReference type="NCBI Taxonomy" id="1924988"/>
    <lineage>
        <taxon>Bacteria</taxon>
        <taxon>Pseudomonadati</taxon>
        <taxon>Pseudomonadota</taxon>
        <taxon>Betaproteobacteria</taxon>
        <taxon>Burkholderiales</taxon>
        <taxon>Comamonadaceae</taxon>
        <taxon>Acidovorax</taxon>
    </lineage>
</organism>
<feature type="transmembrane region" description="Helical" evidence="4">
    <location>
        <begin position="250"/>
        <end position="271"/>
    </location>
</feature>
<feature type="transmembrane region" description="Helical" evidence="4">
    <location>
        <begin position="343"/>
        <end position="364"/>
    </location>
</feature>
<proteinExistence type="predicted"/>
<protein>
    <submittedName>
        <fullName evidence="6">MFS transporter</fullName>
    </submittedName>
</protein>
<keyword evidence="3 4" id="KW-0472">Membrane</keyword>
<dbReference type="Proteomes" id="UP001501788">
    <property type="component" value="Unassembled WGS sequence"/>
</dbReference>
<feature type="transmembrane region" description="Helical" evidence="4">
    <location>
        <begin position="33"/>
        <end position="57"/>
    </location>
</feature>
<feature type="transmembrane region" description="Helical" evidence="4">
    <location>
        <begin position="283"/>
        <end position="302"/>
    </location>
</feature>
<evidence type="ECO:0000313" key="7">
    <source>
        <dbReference type="Proteomes" id="UP001501788"/>
    </source>
</evidence>
<dbReference type="Gene3D" id="1.20.1250.20">
    <property type="entry name" value="MFS general substrate transporter like domains"/>
    <property type="match status" value="1"/>
</dbReference>
<feature type="transmembrane region" description="Helical" evidence="4">
    <location>
        <begin position="217"/>
        <end position="238"/>
    </location>
</feature>
<keyword evidence="7" id="KW-1185">Reference proteome</keyword>
<accession>A0ABP8LDU2</accession>
<gene>
    <name evidence="6" type="ORF">GCM10023090_23850</name>
</gene>
<name>A0ABP8LDU2_9BURK</name>
<dbReference type="EMBL" id="BAABEX010000027">
    <property type="protein sequence ID" value="GAA4427063.1"/>
    <property type="molecule type" value="Genomic_DNA"/>
</dbReference>
<reference evidence="7" key="1">
    <citation type="journal article" date="2019" name="Int. J. Syst. Evol. Microbiol.">
        <title>The Global Catalogue of Microorganisms (GCM) 10K type strain sequencing project: providing services to taxonomists for standard genome sequencing and annotation.</title>
        <authorList>
            <consortium name="The Broad Institute Genomics Platform"/>
            <consortium name="The Broad Institute Genome Sequencing Center for Infectious Disease"/>
            <person name="Wu L."/>
            <person name="Ma J."/>
        </authorList>
    </citation>
    <scope>NUCLEOTIDE SEQUENCE [LARGE SCALE GENOMIC DNA]</scope>
    <source>
        <strain evidence="7">JCM 31890</strain>
    </source>
</reference>
<feature type="transmembrane region" description="Helical" evidence="4">
    <location>
        <begin position="69"/>
        <end position="87"/>
    </location>
</feature>
<feature type="transmembrane region" description="Helical" evidence="4">
    <location>
        <begin position="370"/>
        <end position="390"/>
    </location>
</feature>
<evidence type="ECO:0000256" key="2">
    <source>
        <dbReference type="ARBA" id="ARBA00022989"/>
    </source>
</evidence>
<feature type="transmembrane region" description="Helical" evidence="4">
    <location>
        <begin position="130"/>
        <end position="149"/>
    </location>
</feature>
<dbReference type="InterPro" id="IPR036259">
    <property type="entry name" value="MFS_trans_sf"/>
</dbReference>
<comment type="caution">
    <text evidence="6">The sequence shown here is derived from an EMBL/GenBank/DDBJ whole genome shotgun (WGS) entry which is preliminary data.</text>
</comment>
<evidence type="ECO:0000256" key="4">
    <source>
        <dbReference type="SAM" id="Phobius"/>
    </source>
</evidence>
<evidence type="ECO:0000256" key="3">
    <source>
        <dbReference type="ARBA" id="ARBA00023136"/>
    </source>
</evidence>
<dbReference type="InterPro" id="IPR011701">
    <property type="entry name" value="MFS"/>
</dbReference>
<sequence length="401" mass="41589">MNHNLWLLTLCQGLFLTNNVVFIAINGLVGLQLAPYGYLSTLPVMGYVVGGALSTPLVARSQARWGRSVSFQIGLGVAMLSALLCAVAVTTRQFWLLCLATLVAGYYSANGQLYRFAGAELAAPAAREKAMSLVLAGGLIGAIAGPNLANHSRGWSSVPFASTYLALMGVALLAWLCMRAIRFDAPASAAPTASATAAPPPPAGPGRSVAQLLREPAFVVAAIGAALGYGVMNLLMAATPLAMQVCGYDFADAALVLEWHVIGMFAPGFVTGHLIQRFGVLRVMGAGVVLNLGCVAVALSGVELHHFTLALLLLGVGWNFLFTGSTALAMQAYRPEEKDRAQAAINFGVFATMAATSFASGALVTTQGWALLNLGSLLPVALTGAALLWLGAQRARATRGA</sequence>
<feature type="transmembrane region" description="Helical" evidence="4">
    <location>
        <begin position="161"/>
        <end position="178"/>
    </location>
</feature>
<evidence type="ECO:0000313" key="6">
    <source>
        <dbReference type="EMBL" id="GAA4427063.1"/>
    </source>
</evidence>
<dbReference type="PROSITE" id="PS50850">
    <property type="entry name" value="MFS"/>
    <property type="match status" value="1"/>
</dbReference>
<dbReference type="InterPro" id="IPR020846">
    <property type="entry name" value="MFS_dom"/>
</dbReference>
<feature type="transmembrane region" description="Helical" evidence="4">
    <location>
        <begin position="308"/>
        <end position="331"/>
    </location>
</feature>